<proteinExistence type="inferred from homology"/>
<dbReference type="InterPro" id="IPR002182">
    <property type="entry name" value="NB-ARC"/>
</dbReference>
<dbReference type="EMBL" id="OU503051">
    <property type="protein sequence ID" value="CAI9779125.1"/>
    <property type="molecule type" value="Genomic_DNA"/>
</dbReference>
<dbReference type="InterPro" id="IPR056789">
    <property type="entry name" value="LRR_R13L1-DRL21"/>
</dbReference>
<dbReference type="InterPro" id="IPR041118">
    <property type="entry name" value="Rx_N"/>
</dbReference>
<accession>A0AAD2E940</accession>
<evidence type="ECO:0008006" key="13">
    <source>
        <dbReference type="Google" id="ProtNLM"/>
    </source>
</evidence>
<reference evidence="11" key="1">
    <citation type="submission" date="2023-05" db="EMBL/GenBank/DDBJ databases">
        <authorList>
            <person name="Huff M."/>
        </authorList>
    </citation>
    <scope>NUCLEOTIDE SEQUENCE</scope>
</reference>
<dbReference type="Pfam" id="PF23559">
    <property type="entry name" value="WHD_DRP"/>
    <property type="match status" value="1"/>
</dbReference>
<keyword evidence="6" id="KW-0067">ATP-binding</keyword>
<keyword evidence="3" id="KW-0677">Repeat</keyword>
<dbReference type="Pfam" id="PF25019">
    <property type="entry name" value="LRR_R13L1-DRL21"/>
    <property type="match status" value="1"/>
</dbReference>
<dbReference type="InterPro" id="IPR058922">
    <property type="entry name" value="WHD_DRP"/>
</dbReference>
<protein>
    <recommendedName>
        <fullName evidence="13">Disease resistance RPP13-like protein 1</fullName>
    </recommendedName>
</protein>
<feature type="domain" description="Disease resistance protein winged helix" evidence="9">
    <location>
        <begin position="402"/>
        <end position="470"/>
    </location>
</feature>
<sequence length="1245" mass="140818">MRLLTINAVLNHAEEKQVDDENVKDWLDEVNFSVYDAEDLLEEIAFDAIESKNGMNLVRNSIYNALHLSDSTKESIDFKISDTIDTLNPLAVHSESKLKSMIGRLDDIVKQKDVLNLREDVGGKLVIYDRPPTTPLVNRFDHVYGRKNDEEKILELLTHEESTDDRFLVIPIVGMGGIGKTTLARIVFNHKKTIGLFNLKAWACVSDEFDVMKITKTLVESATKNTCDLNNLELLQEKLVEKLEGKKFLIVLDDVWNEKPGLWDVLQVPFGVGAPGSCVIVTTRNESVASIMGTVPFYHLRELSEDDSLSLLEDVAFPNKNSHAYPGLKKIGKEIAMKCKGLPLAARALGGLIRSKLDEGHWNDILYSNMWDNLNADILPALRLSYHYLPAPLKKCFAYCSMFPKDHEFEMEKLVFLWMAEGFVQEPEGNQMIEDVGRNYFNGLLSRSFFQQCSDDGSRFLMHDLIHDLAQYVFGKICLTLEDRNEVIKQYNVPAKVRHLSFIRGSDVTFVKLKSISNAKCLRTFLPLDRSLGFRRYGISRTESSIGEFKDLMHLKGSLSISGLQRSKINEAIEAKLEVKEHLEELTLEWTSRFDDSRIGTMEEEVLDALEPHKNLKKLVIKDYGGKKFPGWFSDPSFKKMTSIHLYGCKRCKALPSFGQLPSLKDLIINGMDSLEVVGSEIFGDDYFPSLETLKFENLKEWKEWLSFEREAEGFAKLRVLTSCEELSTFSKPPSIPEGASGSLPEYSEAINFLNLRVLILVGCSNLNELPTSLPSLEVLKIDGCNKLAGLLMLSHLRNLVLMDCDAKLLGCLVELHSLRSLEIQNISKFTFLTPGFIQQSSKLEELKIFHCKDLEVLTNWQIGLVRLMSLKRLTILQCPKLTDLPEGKKLPPILEYLDLRHCHNLKQLPSDLCNLKSLTEFRVEECKMLKSFPHRALPGTLKRLVVQGCDALMTIPMELVGNNSALEYLEIGRCSSLESFLEQCEFPTTLIHIRINNCKKLKLLPHGIMSENTKLEYFEVDNCPALESFPAGQLPMTLRRLQIGNCNIGSLPANLLSLRNLEQLQVSGCPILEYFPSGAWRSLSLRQVEIKECENLKSLPDGIYNLTNLKELSVGYCPNLVSIKKQGFPVSLRLLDIRECGNISSLDGWKLHKLKSLNFFALRGFPGFVSFSTVYLLNQSITELRLIDLPDLESLSEALEVLTLLETLMILQCKKLKALPDSVENTSSIELIVYAAKSCQDSRI</sequence>
<dbReference type="SUPFAM" id="SSF52540">
    <property type="entry name" value="P-loop containing nucleoside triphosphate hydrolases"/>
    <property type="match status" value="1"/>
</dbReference>
<dbReference type="Pfam" id="PF18052">
    <property type="entry name" value="Rx_N"/>
    <property type="match status" value="1"/>
</dbReference>
<dbReference type="Proteomes" id="UP000834106">
    <property type="component" value="Chromosome 16"/>
</dbReference>
<gene>
    <name evidence="11" type="ORF">FPE_LOCUS26555</name>
</gene>
<feature type="domain" description="Disease resistance N-terminal" evidence="8">
    <location>
        <begin position="3"/>
        <end position="53"/>
    </location>
</feature>
<dbReference type="PRINTS" id="PR00364">
    <property type="entry name" value="DISEASERSIST"/>
</dbReference>
<evidence type="ECO:0000259" key="9">
    <source>
        <dbReference type="Pfam" id="PF23559"/>
    </source>
</evidence>
<name>A0AAD2E940_9LAMI</name>
<evidence type="ECO:0000313" key="11">
    <source>
        <dbReference type="EMBL" id="CAI9779125.1"/>
    </source>
</evidence>
<evidence type="ECO:0000256" key="5">
    <source>
        <dbReference type="ARBA" id="ARBA00022821"/>
    </source>
</evidence>
<evidence type="ECO:0000256" key="4">
    <source>
        <dbReference type="ARBA" id="ARBA00022741"/>
    </source>
</evidence>
<dbReference type="Gene3D" id="1.20.5.4130">
    <property type="match status" value="1"/>
</dbReference>
<dbReference type="Gene3D" id="3.80.10.10">
    <property type="entry name" value="Ribonuclease Inhibitor"/>
    <property type="match status" value="5"/>
</dbReference>
<keyword evidence="12" id="KW-1185">Reference proteome</keyword>
<dbReference type="AlphaFoldDB" id="A0AAD2E940"/>
<evidence type="ECO:0000256" key="2">
    <source>
        <dbReference type="ARBA" id="ARBA00022614"/>
    </source>
</evidence>
<dbReference type="PANTHER" id="PTHR36766:SF51">
    <property type="entry name" value="DISEASE RESISTANCE RPP13-LIKE PROTEIN 1"/>
    <property type="match status" value="1"/>
</dbReference>
<evidence type="ECO:0000259" key="10">
    <source>
        <dbReference type="Pfam" id="PF25019"/>
    </source>
</evidence>
<keyword evidence="4" id="KW-0547">Nucleotide-binding</keyword>
<dbReference type="SUPFAM" id="SSF52047">
    <property type="entry name" value="RNI-like"/>
    <property type="match status" value="2"/>
</dbReference>
<dbReference type="GO" id="GO:0043531">
    <property type="term" value="F:ADP binding"/>
    <property type="evidence" value="ECO:0007669"/>
    <property type="project" value="InterPro"/>
</dbReference>
<dbReference type="Gene3D" id="1.10.8.430">
    <property type="entry name" value="Helical domain of apoptotic protease-activating factors"/>
    <property type="match status" value="1"/>
</dbReference>
<dbReference type="PANTHER" id="PTHR36766">
    <property type="entry name" value="PLANT BROAD-SPECTRUM MILDEW RESISTANCE PROTEIN RPW8"/>
    <property type="match status" value="1"/>
</dbReference>
<dbReference type="GO" id="GO:0005524">
    <property type="term" value="F:ATP binding"/>
    <property type="evidence" value="ECO:0007669"/>
    <property type="project" value="UniProtKB-KW"/>
</dbReference>
<comment type="similarity">
    <text evidence="1">Belongs to the disease resistance NB-LRR family.</text>
</comment>
<dbReference type="FunFam" id="3.40.50.300:FF:001091">
    <property type="entry name" value="Probable disease resistance protein At1g61300"/>
    <property type="match status" value="1"/>
</dbReference>
<dbReference type="Pfam" id="PF00931">
    <property type="entry name" value="NB-ARC"/>
    <property type="match status" value="1"/>
</dbReference>
<dbReference type="GO" id="GO:0051607">
    <property type="term" value="P:defense response to virus"/>
    <property type="evidence" value="ECO:0007669"/>
    <property type="project" value="UniProtKB-ARBA"/>
</dbReference>
<organism evidence="11 12">
    <name type="scientific">Fraxinus pennsylvanica</name>
    <dbReference type="NCBI Taxonomy" id="56036"/>
    <lineage>
        <taxon>Eukaryota</taxon>
        <taxon>Viridiplantae</taxon>
        <taxon>Streptophyta</taxon>
        <taxon>Embryophyta</taxon>
        <taxon>Tracheophyta</taxon>
        <taxon>Spermatophyta</taxon>
        <taxon>Magnoliopsida</taxon>
        <taxon>eudicotyledons</taxon>
        <taxon>Gunneridae</taxon>
        <taxon>Pentapetalae</taxon>
        <taxon>asterids</taxon>
        <taxon>lamiids</taxon>
        <taxon>Lamiales</taxon>
        <taxon>Oleaceae</taxon>
        <taxon>Oleeae</taxon>
        <taxon>Fraxinus</taxon>
    </lineage>
</organism>
<evidence type="ECO:0000259" key="8">
    <source>
        <dbReference type="Pfam" id="PF18052"/>
    </source>
</evidence>
<dbReference type="InterPro" id="IPR036388">
    <property type="entry name" value="WH-like_DNA-bd_sf"/>
</dbReference>
<dbReference type="Gene3D" id="3.40.50.300">
    <property type="entry name" value="P-loop containing nucleotide triphosphate hydrolases"/>
    <property type="match status" value="1"/>
</dbReference>
<dbReference type="InterPro" id="IPR027417">
    <property type="entry name" value="P-loop_NTPase"/>
</dbReference>
<evidence type="ECO:0000256" key="3">
    <source>
        <dbReference type="ARBA" id="ARBA00022737"/>
    </source>
</evidence>
<evidence type="ECO:0000259" key="7">
    <source>
        <dbReference type="Pfam" id="PF00931"/>
    </source>
</evidence>
<dbReference type="InterPro" id="IPR042197">
    <property type="entry name" value="Apaf_helical"/>
</dbReference>
<keyword evidence="2" id="KW-0433">Leucine-rich repeat</keyword>
<evidence type="ECO:0000313" key="12">
    <source>
        <dbReference type="Proteomes" id="UP000834106"/>
    </source>
</evidence>
<feature type="domain" description="R13L1/DRL21-like LRR repeat region" evidence="10">
    <location>
        <begin position="546"/>
        <end position="672"/>
    </location>
</feature>
<dbReference type="Gene3D" id="1.10.10.10">
    <property type="entry name" value="Winged helix-like DNA-binding domain superfamily/Winged helix DNA-binding domain"/>
    <property type="match status" value="1"/>
</dbReference>
<evidence type="ECO:0000256" key="1">
    <source>
        <dbReference type="ARBA" id="ARBA00008894"/>
    </source>
</evidence>
<keyword evidence="5" id="KW-0611">Plant defense</keyword>
<dbReference type="FunFam" id="1.10.10.10:FF:000322">
    <property type="entry name" value="Probable disease resistance protein At1g63360"/>
    <property type="match status" value="1"/>
</dbReference>
<evidence type="ECO:0000256" key="6">
    <source>
        <dbReference type="ARBA" id="ARBA00022840"/>
    </source>
</evidence>
<feature type="domain" description="NB-ARC" evidence="7">
    <location>
        <begin position="148"/>
        <end position="320"/>
    </location>
</feature>
<dbReference type="InterPro" id="IPR032675">
    <property type="entry name" value="LRR_dom_sf"/>
</dbReference>